<gene>
    <name evidence="2" type="ORF">DHM44_03565</name>
</gene>
<dbReference type="SUPFAM" id="SSF89392">
    <property type="entry name" value="Prokaryotic lipoproteins and lipoprotein localization factors"/>
    <property type="match status" value="1"/>
</dbReference>
<accession>A0A3D5QAQ8</accession>
<sequence>MTEDQVFNRLFNILLITAFLMPNLLFAASLNNLINRFENINTMHAQFTQKTEIKGFGEDVYKGEIYLINNEKVLWDYNKPYEQYYLFTRNTMEYYDSSTDQLIRQKVTSSSGNNIVFQLLVDISKIKDSFSIEKIAEDKFRLTPKSDMGLKYLTMTFGDKYLKKIYSVDKKGNYTEITFENIRLNVDIPAGVFDKEVPLGTEIFNY</sequence>
<evidence type="ECO:0008006" key="4">
    <source>
        <dbReference type="Google" id="ProtNLM"/>
    </source>
</evidence>
<dbReference type="Gene3D" id="2.50.20.10">
    <property type="entry name" value="Lipoprotein localisation LolA/LolB/LppX"/>
    <property type="match status" value="1"/>
</dbReference>
<dbReference type="CDD" id="cd16325">
    <property type="entry name" value="LolA"/>
    <property type="match status" value="1"/>
</dbReference>
<protein>
    <recommendedName>
        <fullName evidence="4">Outer membrane lipoprotein carrier protein LolA</fullName>
    </recommendedName>
</protein>
<evidence type="ECO:0000313" key="3">
    <source>
        <dbReference type="Proteomes" id="UP000262325"/>
    </source>
</evidence>
<dbReference type="EMBL" id="DPPF01000073">
    <property type="protein sequence ID" value="HCW92740.1"/>
    <property type="molecule type" value="Genomic_DNA"/>
</dbReference>
<evidence type="ECO:0000313" key="2">
    <source>
        <dbReference type="EMBL" id="HCW92740.1"/>
    </source>
</evidence>
<reference evidence="2 3" key="1">
    <citation type="journal article" date="2018" name="Nat. Biotechnol.">
        <title>A standardized bacterial taxonomy based on genome phylogeny substantially revises the tree of life.</title>
        <authorList>
            <person name="Parks D.H."/>
            <person name="Chuvochina M."/>
            <person name="Waite D.W."/>
            <person name="Rinke C."/>
            <person name="Skarshewski A."/>
            <person name="Chaumeil P.A."/>
            <person name="Hugenholtz P."/>
        </authorList>
    </citation>
    <scope>NUCLEOTIDE SEQUENCE [LARGE SCALE GENOMIC DNA]</scope>
    <source>
        <strain evidence="2">UBA8672</strain>
    </source>
</reference>
<dbReference type="Proteomes" id="UP000262325">
    <property type="component" value="Unassembled WGS sequence"/>
</dbReference>
<dbReference type="AlphaFoldDB" id="A0A3D5QAQ8"/>
<comment type="caution">
    <text evidence="2">The sequence shown here is derived from an EMBL/GenBank/DDBJ whole genome shotgun (WGS) entry which is preliminary data.</text>
</comment>
<dbReference type="InterPro" id="IPR029046">
    <property type="entry name" value="LolA/LolB/LppX"/>
</dbReference>
<evidence type="ECO:0000256" key="1">
    <source>
        <dbReference type="ARBA" id="ARBA00022729"/>
    </source>
</evidence>
<dbReference type="PANTHER" id="PTHR35869:SF1">
    <property type="entry name" value="OUTER-MEMBRANE LIPOPROTEIN CARRIER PROTEIN"/>
    <property type="match status" value="1"/>
</dbReference>
<dbReference type="PANTHER" id="PTHR35869">
    <property type="entry name" value="OUTER-MEMBRANE LIPOPROTEIN CARRIER PROTEIN"/>
    <property type="match status" value="1"/>
</dbReference>
<dbReference type="InterPro" id="IPR004564">
    <property type="entry name" value="OM_lipoprot_carrier_LolA-like"/>
</dbReference>
<name>A0A3D5QAQ8_FLESI</name>
<keyword evidence="1" id="KW-0732">Signal</keyword>
<dbReference type="Pfam" id="PF03548">
    <property type="entry name" value="LolA"/>
    <property type="match status" value="1"/>
</dbReference>
<organism evidence="2 3">
    <name type="scientific">Flexistipes sinusarabici</name>
    <dbReference type="NCBI Taxonomy" id="2352"/>
    <lineage>
        <taxon>Bacteria</taxon>
        <taxon>Pseudomonadati</taxon>
        <taxon>Deferribacterota</taxon>
        <taxon>Deferribacteres</taxon>
        <taxon>Deferribacterales</taxon>
        <taxon>Flexistipitaceae</taxon>
        <taxon>Flexistipes</taxon>
    </lineage>
</organism>
<proteinExistence type="predicted"/>